<sequence length="257" mass="26792">MDKYVDVALDDHNVATITLRRPKINALSSDLLIQLAEVAEGFIQSPPGAVVISGGPKIFAAGAEITEFKDPAKALELGRLFHRALGALAAIPRVTVAAVNGYALGGGCELALACDLRVAGEHAKFGQPEILLGIIPGGGGTQRLPRLIGVSRAKEIILSGRQVSAQEALTIGLCNRVVKDEDVEKEAISWARSFASGALVAQGLAKEAIDRGVESSLESGLSVELSAFAQSFSTEDSKIGISSFFENGPGKAVFVGR</sequence>
<comment type="similarity">
    <text evidence="1 7">Belongs to the enoyl-CoA hydratase/isomerase family.</text>
</comment>
<dbReference type="CDD" id="cd06558">
    <property type="entry name" value="crotonase-like"/>
    <property type="match status" value="1"/>
</dbReference>
<dbReference type="PROSITE" id="PS00166">
    <property type="entry name" value="ENOYL_COA_HYDRATASE"/>
    <property type="match status" value="1"/>
</dbReference>
<dbReference type="Proteomes" id="UP000184295">
    <property type="component" value="Unassembled WGS sequence"/>
</dbReference>
<dbReference type="GO" id="GO:0004300">
    <property type="term" value="F:enoyl-CoA hydratase activity"/>
    <property type="evidence" value="ECO:0007669"/>
    <property type="project" value="UniProtKB-EC"/>
</dbReference>
<dbReference type="InterPro" id="IPR029045">
    <property type="entry name" value="ClpP/crotonase-like_dom_sf"/>
</dbReference>
<dbReference type="FunFam" id="3.90.226.10:FF:000009">
    <property type="entry name" value="Carnitinyl-CoA dehydratase"/>
    <property type="match status" value="1"/>
</dbReference>
<proteinExistence type="inferred from homology"/>
<dbReference type="PANTHER" id="PTHR11941">
    <property type="entry name" value="ENOYL-COA HYDRATASE-RELATED"/>
    <property type="match status" value="1"/>
</dbReference>
<comment type="catalytic activity">
    <reaction evidence="6">
        <text>a 4-saturated-(3S)-3-hydroxyacyl-CoA = a (3E)-enoyl-CoA + H2O</text>
        <dbReference type="Rhea" id="RHEA:20724"/>
        <dbReference type="ChEBI" id="CHEBI:15377"/>
        <dbReference type="ChEBI" id="CHEBI:58521"/>
        <dbReference type="ChEBI" id="CHEBI:137480"/>
        <dbReference type="EC" id="4.2.1.17"/>
    </reaction>
</comment>
<dbReference type="RefSeq" id="WP_072792360.1">
    <property type="nucleotide sequence ID" value="NZ_FQUL01000047.1"/>
</dbReference>
<evidence type="ECO:0000256" key="5">
    <source>
        <dbReference type="ARBA" id="ARBA00023709"/>
    </source>
</evidence>
<evidence type="ECO:0000256" key="4">
    <source>
        <dbReference type="ARBA" id="ARBA00023239"/>
    </source>
</evidence>
<dbReference type="InterPro" id="IPR014748">
    <property type="entry name" value="Enoyl-CoA_hydra_C"/>
</dbReference>
<gene>
    <name evidence="8" type="ORF">SAMN02745225_02161</name>
</gene>
<evidence type="ECO:0000256" key="7">
    <source>
        <dbReference type="RuleBase" id="RU003707"/>
    </source>
</evidence>
<dbReference type="SUPFAM" id="SSF52096">
    <property type="entry name" value="ClpP/crotonase"/>
    <property type="match status" value="1"/>
</dbReference>
<organism evidence="8 9">
    <name type="scientific">Ferrithrix thermotolerans DSM 19514</name>
    <dbReference type="NCBI Taxonomy" id="1121881"/>
    <lineage>
        <taxon>Bacteria</taxon>
        <taxon>Bacillati</taxon>
        <taxon>Actinomycetota</taxon>
        <taxon>Acidimicrobiia</taxon>
        <taxon>Acidimicrobiales</taxon>
        <taxon>Acidimicrobiaceae</taxon>
        <taxon>Ferrithrix</taxon>
    </lineage>
</organism>
<dbReference type="EMBL" id="FQUL01000047">
    <property type="protein sequence ID" value="SHE97792.1"/>
    <property type="molecule type" value="Genomic_DNA"/>
</dbReference>
<evidence type="ECO:0000313" key="9">
    <source>
        <dbReference type="Proteomes" id="UP000184295"/>
    </source>
</evidence>
<reference evidence="9" key="1">
    <citation type="submission" date="2016-11" db="EMBL/GenBank/DDBJ databases">
        <authorList>
            <person name="Varghese N."/>
            <person name="Submissions S."/>
        </authorList>
    </citation>
    <scope>NUCLEOTIDE SEQUENCE [LARGE SCALE GENOMIC DNA]</scope>
    <source>
        <strain evidence="9">DSM 19514</strain>
    </source>
</reference>
<dbReference type="OrthoDB" id="9790967at2"/>
<evidence type="ECO:0000256" key="3">
    <source>
        <dbReference type="ARBA" id="ARBA00023098"/>
    </source>
</evidence>
<evidence type="ECO:0000313" key="8">
    <source>
        <dbReference type="EMBL" id="SHE97792.1"/>
    </source>
</evidence>
<accession>A0A1M4XX24</accession>
<dbReference type="Gene3D" id="3.90.226.10">
    <property type="entry name" value="2-enoyl-CoA Hydratase, Chain A, domain 1"/>
    <property type="match status" value="1"/>
</dbReference>
<protein>
    <recommendedName>
        <fullName evidence="2">enoyl-CoA hydratase</fullName>
        <ecNumber evidence="2">4.2.1.17</ecNumber>
    </recommendedName>
</protein>
<name>A0A1M4XX24_9ACTN</name>
<dbReference type="InterPro" id="IPR001753">
    <property type="entry name" value="Enoyl-CoA_hydra/iso"/>
</dbReference>
<keyword evidence="4" id="KW-0456">Lyase</keyword>
<dbReference type="InterPro" id="IPR018376">
    <property type="entry name" value="Enoyl-CoA_hyd/isom_CS"/>
</dbReference>
<keyword evidence="9" id="KW-1185">Reference proteome</keyword>
<evidence type="ECO:0000256" key="6">
    <source>
        <dbReference type="ARBA" id="ARBA00023717"/>
    </source>
</evidence>
<keyword evidence="3" id="KW-0443">Lipid metabolism</keyword>
<comment type="catalytic activity">
    <reaction evidence="5">
        <text>a (3S)-3-hydroxyacyl-CoA = a (2E)-enoyl-CoA + H2O</text>
        <dbReference type="Rhea" id="RHEA:16105"/>
        <dbReference type="ChEBI" id="CHEBI:15377"/>
        <dbReference type="ChEBI" id="CHEBI:57318"/>
        <dbReference type="ChEBI" id="CHEBI:58856"/>
        <dbReference type="EC" id="4.2.1.17"/>
    </reaction>
</comment>
<dbReference type="PANTHER" id="PTHR11941:SF169">
    <property type="entry name" value="(7AS)-7A-METHYL-1,5-DIOXO-2,3,5,6,7,7A-HEXAHYDRO-1H-INDENE-CARBOXYL-COA HYDROLASE"/>
    <property type="match status" value="1"/>
</dbReference>
<dbReference type="Gene3D" id="1.10.12.10">
    <property type="entry name" value="Lyase 2-enoyl-coa Hydratase, Chain A, domain 2"/>
    <property type="match status" value="1"/>
</dbReference>
<dbReference type="Pfam" id="PF00378">
    <property type="entry name" value="ECH_1"/>
    <property type="match status" value="1"/>
</dbReference>
<dbReference type="AlphaFoldDB" id="A0A1M4XX24"/>
<dbReference type="EC" id="4.2.1.17" evidence="2"/>
<dbReference type="STRING" id="1121881.SAMN02745225_02161"/>
<evidence type="ECO:0000256" key="1">
    <source>
        <dbReference type="ARBA" id="ARBA00005254"/>
    </source>
</evidence>
<evidence type="ECO:0000256" key="2">
    <source>
        <dbReference type="ARBA" id="ARBA00012076"/>
    </source>
</evidence>
<dbReference type="GO" id="GO:0006635">
    <property type="term" value="P:fatty acid beta-oxidation"/>
    <property type="evidence" value="ECO:0007669"/>
    <property type="project" value="TreeGrafter"/>
</dbReference>